<evidence type="ECO:0000313" key="7">
    <source>
        <dbReference type="Proteomes" id="UP000267096"/>
    </source>
</evidence>
<keyword evidence="2" id="KW-0378">Hydrolase</keyword>
<evidence type="ECO:0000313" key="8">
    <source>
        <dbReference type="WBParaSite" id="ASIM_0000561901-mRNA-1"/>
    </source>
</evidence>
<gene>
    <name evidence="6" type="ORF">ASIM_LOCUS5412</name>
</gene>
<evidence type="ECO:0000256" key="2">
    <source>
        <dbReference type="ARBA" id="ARBA00022801"/>
    </source>
</evidence>
<dbReference type="GO" id="GO:0005524">
    <property type="term" value="F:ATP binding"/>
    <property type="evidence" value="ECO:0007669"/>
    <property type="project" value="UniProtKB-KW"/>
</dbReference>
<keyword evidence="4" id="KW-0067">ATP-binding</keyword>
<evidence type="ECO:0000256" key="4">
    <source>
        <dbReference type="ARBA" id="ARBA00022840"/>
    </source>
</evidence>
<dbReference type="EMBL" id="UYRR01010537">
    <property type="protein sequence ID" value="VDK25479.1"/>
    <property type="molecule type" value="Genomic_DNA"/>
</dbReference>
<dbReference type="GO" id="GO:0005675">
    <property type="term" value="C:transcription factor TFIIH holo complex"/>
    <property type="evidence" value="ECO:0007669"/>
    <property type="project" value="TreeGrafter"/>
</dbReference>
<feature type="region of interest" description="Disordered" evidence="5">
    <location>
        <begin position="1"/>
        <end position="27"/>
    </location>
</feature>
<name>A0A0M3JDD3_ANISI</name>
<accession>A0A0M3JDD3</accession>
<dbReference type="GO" id="GO:0000112">
    <property type="term" value="C:nucleotide-excision repair factor 3 complex"/>
    <property type="evidence" value="ECO:0007669"/>
    <property type="project" value="TreeGrafter"/>
</dbReference>
<organism evidence="8">
    <name type="scientific">Anisakis simplex</name>
    <name type="common">Herring worm</name>
    <dbReference type="NCBI Taxonomy" id="6269"/>
    <lineage>
        <taxon>Eukaryota</taxon>
        <taxon>Metazoa</taxon>
        <taxon>Ecdysozoa</taxon>
        <taxon>Nematoda</taxon>
        <taxon>Chromadorea</taxon>
        <taxon>Rhabditida</taxon>
        <taxon>Spirurina</taxon>
        <taxon>Ascaridomorpha</taxon>
        <taxon>Ascaridoidea</taxon>
        <taxon>Anisakidae</taxon>
        <taxon>Anisakis</taxon>
        <taxon>Anisakis simplex complex</taxon>
    </lineage>
</organism>
<dbReference type="OrthoDB" id="10262986at2759"/>
<keyword evidence="7" id="KW-1185">Reference proteome</keyword>
<dbReference type="PANTHER" id="PTHR11274:SF0">
    <property type="entry name" value="GENERAL TRANSCRIPTION AND DNA REPAIR FACTOR IIH HELICASE SUBUNIT XPB"/>
    <property type="match status" value="1"/>
</dbReference>
<dbReference type="GO" id="GO:0097550">
    <property type="term" value="C:transcription preinitiation complex"/>
    <property type="evidence" value="ECO:0007669"/>
    <property type="project" value="TreeGrafter"/>
</dbReference>
<sequence>MQKIRIPGSTQLNAEQTEQEKNEDIPEDIHQFYGKLEGEEDDDDEAIQNLQLLTFEIKQESIEIVQKRCIELEYPLLAEYDFRNDTFNLNLGIDLKPSTTLR</sequence>
<dbReference type="GO" id="GO:0006367">
    <property type="term" value="P:transcription initiation at RNA polymerase II promoter"/>
    <property type="evidence" value="ECO:0007669"/>
    <property type="project" value="TreeGrafter"/>
</dbReference>
<keyword evidence="1" id="KW-0547">Nucleotide-binding</keyword>
<dbReference type="WBParaSite" id="ASIM_0000561901-mRNA-1">
    <property type="protein sequence ID" value="ASIM_0000561901-mRNA-1"/>
    <property type="gene ID" value="ASIM_0000561901"/>
</dbReference>
<reference evidence="8" key="1">
    <citation type="submission" date="2017-02" db="UniProtKB">
        <authorList>
            <consortium name="WormBaseParasite"/>
        </authorList>
    </citation>
    <scope>IDENTIFICATION</scope>
</reference>
<dbReference type="Proteomes" id="UP000267096">
    <property type="component" value="Unassembled WGS sequence"/>
</dbReference>
<protein>
    <submittedName>
        <fullName evidence="6 8">Uncharacterized protein</fullName>
    </submittedName>
</protein>
<evidence type="ECO:0000256" key="1">
    <source>
        <dbReference type="ARBA" id="ARBA00022741"/>
    </source>
</evidence>
<keyword evidence="3" id="KW-0347">Helicase</keyword>
<feature type="compositionally biased region" description="Basic and acidic residues" evidence="5">
    <location>
        <begin position="18"/>
        <end position="27"/>
    </location>
</feature>
<dbReference type="PANTHER" id="PTHR11274">
    <property type="entry name" value="RAD25/XP-B DNA REPAIR HELICASE"/>
    <property type="match status" value="1"/>
</dbReference>
<evidence type="ECO:0000256" key="3">
    <source>
        <dbReference type="ARBA" id="ARBA00022806"/>
    </source>
</evidence>
<evidence type="ECO:0000313" key="6">
    <source>
        <dbReference type="EMBL" id="VDK25479.1"/>
    </source>
</evidence>
<dbReference type="GO" id="GO:0043138">
    <property type="term" value="F:3'-5' DNA helicase activity"/>
    <property type="evidence" value="ECO:0007669"/>
    <property type="project" value="TreeGrafter"/>
</dbReference>
<reference evidence="6 7" key="2">
    <citation type="submission" date="2018-11" db="EMBL/GenBank/DDBJ databases">
        <authorList>
            <consortium name="Pathogen Informatics"/>
        </authorList>
    </citation>
    <scope>NUCLEOTIDE SEQUENCE [LARGE SCALE GENOMIC DNA]</scope>
</reference>
<proteinExistence type="predicted"/>
<dbReference type="InterPro" id="IPR050615">
    <property type="entry name" value="ATP-dep_DNA_Helicase"/>
</dbReference>
<dbReference type="GO" id="GO:0016787">
    <property type="term" value="F:hydrolase activity"/>
    <property type="evidence" value="ECO:0007669"/>
    <property type="project" value="UniProtKB-KW"/>
</dbReference>
<dbReference type="AlphaFoldDB" id="A0A0M3JDD3"/>
<evidence type="ECO:0000256" key="5">
    <source>
        <dbReference type="SAM" id="MobiDB-lite"/>
    </source>
</evidence>